<sequence>MAAPIRVLTAVPICDGHDSAINTINLEFIRHGIEVVYLGYHRYAQDIVRAAIQEDVRAVGISSYNGGHVEFFVEVVKQLRKRGVDDIAVFGGGGGTITHDDQRVMQKRGVDKIFFAGTSLTGMVDWVHERYGPGKRGSRDGAPADMQLARKLTQIEDAYANGKTPRKPAAKKSSGTRVIGFTGPGGAGKTTLIDELVLRLLHRDDSSRIAILSHDPSVVGEGALLGDRATMINSQHDRVFMRSMATRGQAGGLSPATEDCLQLLAQSGFDYVIIETVGTGQEAMPFQSKLVDQTVLVMNPDYGARLQLQKIVMLDLADIIVVNKSDQERAKTAMSEIERRLQGNSREQQLVSTVAKRHRDTGVDRLCDLLTQPRTSGETASEEPKGRARLRRA</sequence>
<comment type="cofactor">
    <cofactor evidence="1">
        <name>adenosylcob(III)alamin</name>
        <dbReference type="ChEBI" id="CHEBI:18408"/>
    </cofactor>
</comment>
<dbReference type="NCBIfam" id="TIGR00640">
    <property type="entry name" value="acid_CoA_mut_C"/>
    <property type="match status" value="1"/>
</dbReference>
<keyword evidence="6" id="KW-0342">GTP-binding</keyword>
<name>A0A6J4IZZ6_9BACT</name>
<evidence type="ECO:0000256" key="5">
    <source>
        <dbReference type="ARBA" id="ARBA00022801"/>
    </source>
</evidence>
<dbReference type="GO" id="GO:0005525">
    <property type="term" value="F:GTP binding"/>
    <property type="evidence" value="ECO:0007669"/>
    <property type="project" value="UniProtKB-KW"/>
</dbReference>
<evidence type="ECO:0000313" key="12">
    <source>
        <dbReference type="EMBL" id="CAA9266598.1"/>
    </source>
</evidence>
<evidence type="ECO:0000256" key="3">
    <source>
        <dbReference type="ARBA" id="ARBA00022723"/>
    </source>
</evidence>
<organism evidence="12">
    <name type="scientific">uncultured Chthoniobacterales bacterium</name>
    <dbReference type="NCBI Taxonomy" id="1836801"/>
    <lineage>
        <taxon>Bacteria</taxon>
        <taxon>Pseudomonadati</taxon>
        <taxon>Verrucomicrobiota</taxon>
        <taxon>Spartobacteria</taxon>
        <taxon>Chthoniobacterales</taxon>
        <taxon>environmental samples</taxon>
    </lineage>
</organism>
<keyword evidence="7" id="KW-0143">Chaperone</keyword>
<dbReference type="GO" id="GO:0016853">
    <property type="term" value="F:isomerase activity"/>
    <property type="evidence" value="ECO:0007669"/>
    <property type="project" value="UniProtKB-KW"/>
</dbReference>
<keyword evidence="9" id="KW-0170">Cobalt</keyword>
<evidence type="ECO:0000256" key="6">
    <source>
        <dbReference type="ARBA" id="ARBA00023134"/>
    </source>
</evidence>
<dbReference type="InterPro" id="IPR052040">
    <property type="entry name" value="GTPase/Isobutyryl-CoA_mutase"/>
</dbReference>
<accession>A0A6J4IZZ6</accession>
<evidence type="ECO:0000259" key="11">
    <source>
        <dbReference type="PROSITE" id="PS51332"/>
    </source>
</evidence>
<dbReference type="SUPFAM" id="SSF52242">
    <property type="entry name" value="Cobalamin (vitamin B12)-binding domain"/>
    <property type="match status" value="1"/>
</dbReference>
<dbReference type="AlphaFoldDB" id="A0A6J4IZZ6"/>
<dbReference type="Gene3D" id="3.40.50.300">
    <property type="entry name" value="P-loop containing nucleotide triphosphate hydrolases"/>
    <property type="match status" value="1"/>
</dbReference>
<protein>
    <recommendedName>
        <fullName evidence="11">B12-binding domain-containing protein</fullName>
    </recommendedName>
</protein>
<dbReference type="PANTHER" id="PTHR43087">
    <property type="entry name" value="LYSINE/ARGININE/ORNITHINE TRANSPORT SYSTEM KINASE"/>
    <property type="match status" value="1"/>
</dbReference>
<feature type="region of interest" description="Disordered" evidence="10">
    <location>
        <begin position="162"/>
        <end position="181"/>
    </location>
</feature>
<dbReference type="PANTHER" id="PTHR43087:SF1">
    <property type="entry name" value="LAO_AO TRANSPORT SYSTEM ATPASE"/>
    <property type="match status" value="1"/>
</dbReference>
<dbReference type="PROSITE" id="PS51332">
    <property type="entry name" value="B12_BINDING"/>
    <property type="match status" value="1"/>
</dbReference>
<dbReference type="EMBL" id="CADCTA010000108">
    <property type="protein sequence ID" value="CAA9266598.1"/>
    <property type="molecule type" value="Genomic_DNA"/>
</dbReference>
<evidence type="ECO:0000256" key="1">
    <source>
        <dbReference type="ARBA" id="ARBA00001922"/>
    </source>
</evidence>
<evidence type="ECO:0000256" key="2">
    <source>
        <dbReference type="ARBA" id="ARBA00022628"/>
    </source>
</evidence>
<reference evidence="12" key="1">
    <citation type="submission" date="2020-02" db="EMBL/GenBank/DDBJ databases">
        <authorList>
            <person name="Meier V. D."/>
        </authorList>
    </citation>
    <scope>NUCLEOTIDE SEQUENCE</scope>
    <source>
        <strain evidence="12">AVDCRST_MAG42</strain>
    </source>
</reference>
<dbReference type="InterPro" id="IPR006159">
    <property type="entry name" value="Acid_CoA_mut_C"/>
</dbReference>
<dbReference type="GO" id="GO:0046872">
    <property type="term" value="F:metal ion binding"/>
    <property type="evidence" value="ECO:0007669"/>
    <property type="project" value="UniProtKB-KW"/>
</dbReference>
<evidence type="ECO:0000256" key="8">
    <source>
        <dbReference type="ARBA" id="ARBA00023235"/>
    </source>
</evidence>
<keyword evidence="2" id="KW-0846">Cobalamin</keyword>
<feature type="domain" description="B12-binding" evidence="11">
    <location>
        <begin position="4"/>
        <end position="134"/>
    </location>
</feature>
<keyword evidence="4" id="KW-0547">Nucleotide-binding</keyword>
<dbReference type="SUPFAM" id="SSF52540">
    <property type="entry name" value="P-loop containing nucleoside triphosphate hydrolases"/>
    <property type="match status" value="1"/>
</dbReference>
<dbReference type="Gene3D" id="3.40.50.280">
    <property type="entry name" value="Cobalamin-binding domain"/>
    <property type="match status" value="1"/>
</dbReference>
<gene>
    <name evidence="12" type="ORF">AVDCRST_MAG42-3017</name>
</gene>
<dbReference type="GO" id="GO:0016787">
    <property type="term" value="F:hydrolase activity"/>
    <property type="evidence" value="ECO:0007669"/>
    <property type="project" value="UniProtKB-KW"/>
</dbReference>
<keyword evidence="3" id="KW-0479">Metal-binding</keyword>
<dbReference type="GO" id="GO:0031419">
    <property type="term" value="F:cobalamin binding"/>
    <property type="evidence" value="ECO:0007669"/>
    <property type="project" value="UniProtKB-KW"/>
</dbReference>
<keyword evidence="8" id="KW-0413">Isomerase</keyword>
<proteinExistence type="predicted"/>
<evidence type="ECO:0000256" key="10">
    <source>
        <dbReference type="SAM" id="MobiDB-lite"/>
    </source>
</evidence>
<dbReference type="InterPro" id="IPR006158">
    <property type="entry name" value="Cobalamin-bd"/>
</dbReference>
<dbReference type="InterPro" id="IPR027417">
    <property type="entry name" value="P-loop_NTPase"/>
</dbReference>
<evidence type="ECO:0000256" key="4">
    <source>
        <dbReference type="ARBA" id="ARBA00022741"/>
    </source>
</evidence>
<evidence type="ECO:0000256" key="9">
    <source>
        <dbReference type="ARBA" id="ARBA00023285"/>
    </source>
</evidence>
<evidence type="ECO:0000256" key="7">
    <source>
        <dbReference type="ARBA" id="ARBA00023186"/>
    </source>
</evidence>
<keyword evidence="5" id="KW-0378">Hydrolase</keyword>
<feature type="region of interest" description="Disordered" evidence="10">
    <location>
        <begin position="369"/>
        <end position="393"/>
    </location>
</feature>
<dbReference type="Pfam" id="PF02310">
    <property type="entry name" value="B12-binding"/>
    <property type="match status" value="1"/>
</dbReference>
<dbReference type="Pfam" id="PF03308">
    <property type="entry name" value="MeaB"/>
    <property type="match status" value="1"/>
</dbReference>
<dbReference type="InterPro" id="IPR036724">
    <property type="entry name" value="Cobalamin-bd_sf"/>
</dbReference>